<dbReference type="KEGG" id="plyc:GXP70_19320"/>
<evidence type="ECO:0000259" key="1">
    <source>
        <dbReference type="Pfam" id="PF04230"/>
    </source>
</evidence>
<evidence type="ECO:0000313" key="3">
    <source>
        <dbReference type="Proteomes" id="UP000476064"/>
    </source>
</evidence>
<name>A0A6C0G3N4_9BACL</name>
<evidence type="ECO:0000313" key="2">
    <source>
        <dbReference type="EMBL" id="QHT61919.1"/>
    </source>
</evidence>
<keyword evidence="3" id="KW-1185">Reference proteome</keyword>
<dbReference type="PANTHER" id="PTHR36836">
    <property type="entry name" value="COLANIC ACID BIOSYNTHESIS PROTEIN WCAK"/>
    <property type="match status" value="1"/>
</dbReference>
<dbReference type="RefSeq" id="WP_162358356.1">
    <property type="nucleotide sequence ID" value="NZ_CP048209.1"/>
</dbReference>
<accession>A0A6C0G3N4</accession>
<protein>
    <submittedName>
        <fullName evidence="2">Polysaccharide pyruvyl transferase family protein</fullName>
    </submittedName>
</protein>
<dbReference type="AlphaFoldDB" id="A0A6C0G3N4"/>
<proteinExistence type="predicted"/>
<feature type="domain" description="Polysaccharide pyruvyl transferase" evidence="1">
    <location>
        <begin position="14"/>
        <end position="382"/>
    </location>
</feature>
<dbReference type="InterPro" id="IPR007345">
    <property type="entry name" value="Polysacch_pyruvyl_Trfase"/>
</dbReference>
<dbReference type="Proteomes" id="UP000476064">
    <property type="component" value="Chromosome"/>
</dbReference>
<dbReference type="GO" id="GO:0016740">
    <property type="term" value="F:transferase activity"/>
    <property type="evidence" value="ECO:0007669"/>
    <property type="project" value="UniProtKB-KW"/>
</dbReference>
<dbReference type="PANTHER" id="PTHR36836:SF1">
    <property type="entry name" value="COLANIC ACID BIOSYNTHESIS PROTEIN WCAK"/>
    <property type="match status" value="1"/>
</dbReference>
<dbReference type="Pfam" id="PF04230">
    <property type="entry name" value="PS_pyruv_trans"/>
    <property type="match status" value="1"/>
</dbReference>
<reference evidence="2 3" key="1">
    <citation type="submission" date="2020-01" db="EMBL/GenBank/DDBJ databases">
        <title>Paenibacillus sp. nov., isolated from tomato rhizosphere.</title>
        <authorList>
            <person name="Weon H.-Y."/>
            <person name="Lee S.A."/>
        </authorList>
    </citation>
    <scope>NUCLEOTIDE SEQUENCE [LARGE SCALE GENOMIC DNA]</scope>
    <source>
        <strain evidence="2 3">12200R-189</strain>
    </source>
</reference>
<sequence>MATVLLAGVPKSPNLGDGLIARTLTHIIHMQGKHDVIHFDITQGEVEEENAARMDRPSLPRINDAGLKKRATPDGLRMMKAYWIHRRKDAAVGRPLKALVAKCDAVFLGGGHLLIDTYLTFPLAVKRVADEARRQGKPLHIVLVGARGPWSAPARAWFRRACRYATTITLRDEESRRFLLEKDPSLASKTFALSDPALFTRETFEAARLGVREAAAAADREFGGVPAAGMHGAEAAASAGSVATANRRVAAGPRAATAAAIAERRIVGLGIMDPNELKRASAHRWERETCADWWRDAAKALLAQGFEVRVFTNGAATDNGFVETFVKPRCEGLPHVSFYPYPSSVDALYRQLDECDAVIAQRLHACLPSAAMLKPTYAIVWDKKLSDIFTDLGLADKLVDFRDPAAQAVAAMRLDAEPSATFVRKMLGKKQEIYEQIGRMLP</sequence>
<organism evidence="2 3">
    <name type="scientific">Paenibacillus lycopersici</name>
    <dbReference type="NCBI Taxonomy" id="2704462"/>
    <lineage>
        <taxon>Bacteria</taxon>
        <taxon>Bacillati</taxon>
        <taxon>Bacillota</taxon>
        <taxon>Bacilli</taxon>
        <taxon>Bacillales</taxon>
        <taxon>Paenibacillaceae</taxon>
        <taxon>Paenibacillus</taxon>
    </lineage>
</organism>
<dbReference type="EMBL" id="CP048209">
    <property type="protein sequence ID" value="QHT61919.1"/>
    <property type="molecule type" value="Genomic_DNA"/>
</dbReference>
<keyword evidence="2" id="KW-0808">Transferase</keyword>
<gene>
    <name evidence="2" type="ORF">GXP70_19320</name>
</gene>